<sequence length="152" mass="17238">MWSQRTCKDTLPHHIVKSEAEEEEEGDVGREGEEEGVGGRGEESGEDAESAIDPRDSEYQQSSEEGDRMDPNDSDYRPSDSLHPARFPPPSRCEFCGYTCRQKASLNWHMKKHNVESSYSFCCELCGKRFESKLNLHFHKGKSHPEAVSTPD</sequence>
<dbReference type="PROSITE" id="PS50157">
    <property type="entry name" value="ZINC_FINGER_C2H2_2"/>
    <property type="match status" value="2"/>
</dbReference>
<keyword evidence="1" id="KW-0479">Metal-binding</keyword>
<dbReference type="Proteomes" id="UP001369086">
    <property type="component" value="Unassembled WGS sequence"/>
</dbReference>
<evidence type="ECO:0000313" key="5">
    <source>
        <dbReference type="Proteomes" id="UP001369086"/>
    </source>
</evidence>
<protein>
    <submittedName>
        <fullName evidence="4">Major centromere autoantigen B-like isoform X2</fullName>
    </submittedName>
</protein>
<name>A0ABR0ZER7_HUSHU</name>
<proteinExistence type="predicted"/>
<dbReference type="PROSITE" id="PS00028">
    <property type="entry name" value="ZINC_FINGER_C2H2_1"/>
    <property type="match status" value="2"/>
</dbReference>
<feature type="domain" description="C2H2-type" evidence="3">
    <location>
        <begin position="121"/>
        <end position="144"/>
    </location>
</feature>
<evidence type="ECO:0000259" key="3">
    <source>
        <dbReference type="PROSITE" id="PS50157"/>
    </source>
</evidence>
<dbReference type="InterPro" id="IPR036236">
    <property type="entry name" value="Znf_C2H2_sf"/>
</dbReference>
<organism evidence="4 5">
    <name type="scientific">Huso huso</name>
    <name type="common">Beluga</name>
    <name type="synonym">Acipenser huso</name>
    <dbReference type="NCBI Taxonomy" id="61971"/>
    <lineage>
        <taxon>Eukaryota</taxon>
        <taxon>Metazoa</taxon>
        <taxon>Chordata</taxon>
        <taxon>Craniata</taxon>
        <taxon>Vertebrata</taxon>
        <taxon>Euteleostomi</taxon>
        <taxon>Actinopterygii</taxon>
        <taxon>Chondrostei</taxon>
        <taxon>Acipenseriformes</taxon>
        <taxon>Acipenseridae</taxon>
        <taxon>Huso</taxon>
    </lineage>
</organism>
<comment type="caution">
    <text evidence="4">The sequence shown here is derived from an EMBL/GenBank/DDBJ whole genome shotgun (WGS) entry which is preliminary data.</text>
</comment>
<feature type="compositionally biased region" description="Basic and acidic residues" evidence="2">
    <location>
        <begin position="1"/>
        <end position="19"/>
    </location>
</feature>
<dbReference type="InterPro" id="IPR013087">
    <property type="entry name" value="Znf_C2H2_type"/>
</dbReference>
<feature type="region of interest" description="Disordered" evidence="2">
    <location>
        <begin position="1"/>
        <end position="92"/>
    </location>
</feature>
<dbReference type="SMART" id="SM00355">
    <property type="entry name" value="ZnF_C2H2"/>
    <property type="match status" value="2"/>
</dbReference>
<gene>
    <name evidence="4" type="ORF">HHUSO_G14755</name>
</gene>
<keyword evidence="1" id="KW-0862">Zinc</keyword>
<keyword evidence="5" id="KW-1185">Reference proteome</keyword>
<dbReference type="SUPFAM" id="SSF57667">
    <property type="entry name" value="beta-beta-alpha zinc fingers"/>
    <property type="match status" value="1"/>
</dbReference>
<dbReference type="EMBL" id="JAHFZB010000012">
    <property type="protein sequence ID" value="KAK6483296.1"/>
    <property type="molecule type" value="Genomic_DNA"/>
</dbReference>
<evidence type="ECO:0000256" key="1">
    <source>
        <dbReference type="PROSITE-ProRule" id="PRU00042"/>
    </source>
</evidence>
<keyword evidence="1" id="KW-0863">Zinc-finger</keyword>
<feature type="domain" description="C2H2-type" evidence="3">
    <location>
        <begin position="91"/>
        <end position="118"/>
    </location>
</feature>
<reference evidence="4 5" key="1">
    <citation type="submission" date="2021-05" db="EMBL/GenBank/DDBJ databases">
        <authorList>
            <person name="Zahm M."/>
            <person name="Klopp C."/>
            <person name="Cabau C."/>
            <person name="Kuhl H."/>
            <person name="Suciu R."/>
            <person name="Ciorpac M."/>
            <person name="Holostenco D."/>
            <person name="Gessner J."/>
            <person name="Wuertz S."/>
            <person name="Hohne C."/>
            <person name="Stock M."/>
            <person name="Gislard M."/>
            <person name="Lluch J."/>
            <person name="Milhes M."/>
            <person name="Lampietro C."/>
            <person name="Lopez Roques C."/>
            <person name="Donnadieu C."/>
            <person name="Du K."/>
            <person name="Schartl M."/>
            <person name="Guiguen Y."/>
        </authorList>
    </citation>
    <scope>NUCLEOTIDE SEQUENCE [LARGE SCALE GENOMIC DNA]</scope>
    <source>
        <strain evidence="4">Hh-F2</strain>
        <tissue evidence="4">Blood</tissue>
    </source>
</reference>
<evidence type="ECO:0000313" key="4">
    <source>
        <dbReference type="EMBL" id="KAK6483296.1"/>
    </source>
</evidence>
<feature type="compositionally biased region" description="Basic and acidic residues" evidence="2">
    <location>
        <begin position="65"/>
        <end position="80"/>
    </location>
</feature>
<accession>A0ABR0ZER7</accession>
<feature type="compositionally biased region" description="Acidic residues" evidence="2">
    <location>
        <begin position="20"/>
        <end position="36"/>
    </location>
</feature>
<dbReference type="Gene3D" id="3.30.160.60">
    <property type="entry name" value="Classic Zinc Finger"/>
    <property type="match status" value="2"/>
</dbReference>
<evidence type="ECO:0000256" key="2">
    <source>
        <dbReference type="SAM" id="MobiDB-lite"/>
    </source>
</evidence>